<dbReference type="GO" id="GO:0005829">
    <property type="term" value="C:cytosol"/>
    <property type="evidence" value="ECO:0007669"/>
    <property type="project" value="TreeGrafter"/>
</dbReference>
<dbReference type="HAMAP" id="MF_02094">
    <property type="entry name" value="Edd"/>
    <property type="match status" value="1"/>
</dbReference>
<dbReference type="InterPro" id="IPR004786">
    <property type="entry name" value="6-phosphgluc_deHydtase"/>
</dbReference>
<protein>
    <recommendedName>
        <fullName evidence="9 10">Phosphogluconate dehydratase</fullName>
        <ecNumber evidence="9 10">4.2.1.12</ecNumber>
    </recommendedName>
</protein>
<evidence type="ECO:0000256" key="7">
    <source>
        <dbReference type="ARBA" id="ARBA00023239"/>
    </source>
</evidence>
<gene>
    <name evidence="9" type="primary">edd</name>
    <name evidence="13" type="ORF">JCM19235_3791</name>
</gene>
<feature type="domain" description="Dihydroxy-acid/6-phosphogluconate dehydratase N-terminal" evidence="11">
    <location>
        <begin position="68"/>
        <end position="376"/>
    </location>
</feature>
<dbReference type="Pfam" id="PF24877">
    <property type="entry name" value="ILV_EDD_C"/>
    <property type="match status" value="1"/>
</dbReference>
<dbReference type="SUPFAM" id="SSF143975">
    <property type="entry name" value="IlvD/EDD N-terminal domain-like"/>
    <property type="match status" value="1"/>
</dbReference>
<keyword evidence="8 9" id="KW-0119">Carbohydrate metabolism</keyword>
<feature type="domain" description="Dihydroxy-acid/6-phosphogluconate dehydratase C-terminal" evidence="12">
    <location>
        <begin position="405"/>
        <end position="594"/>
    </location>
</feature>
<evidence type="ECO:0000256" key="3">
    <source>
        <dbReference type="ARBA" id="ARBA00022723"/>
    </source>
</evidence>
<evidence type="ECO:0000256" key="9">
    <source>
        <dbReference type="HAMAP-Rule" id="MF_02094"/>
    </source>
</evidence>
<dbReference type="UniPathway" id="UPA00226"/>
<evidence type="ECO:0000256" key="6">
    <source>
        <dbReference type="ARBA" id="ARBA00023064"/>
    </source>
</evidence>
<dbReference type="SUPFAM" id="SSF52016">
    <property type="entry name" value="LeuD/IlvD-like"/>
    <property type="match status" value="1"/>
</dbReference>
<evidence type="ECO:0000256" key="2">
    <source>
        <dbReference type="ARBA" id="ARBA00022485"/>
    </source>
</evidence>
<dbReference type="OrthoDB" id="9807077at2"/>
<dbReference type="EC" id="4.2.1.12" evidence="9 10"/>
<dbReference type="NCBIfam" id="TIGR01196">
    <property type="entry name" value="edd"/>
    <property type="match status" value="1"/>
</dbReference>
<dbReference type="InterPro" id="IPR037237">
    <property type="entry name" value="IlvD/EDD_N"/>
</dbReference>
<dbReference type="PANTHER" id="PTHR43661:SF1">
    <property type="entry name" value="PHOSPHOGLUCONATE DEHYDRATASE"/>
    <property type="match status" value="1"/>
</dbReference>
<feature type="binding site" evidence="9">
    <location>
        <position position="222"/>
    </location>
    <ligand>
        <name>[4Fe-4S] cluster</name>
        <dbReference type="ChEBI" id="CHEBI:49883"/>
    </ligand>
</feature>
<dbReference type="PANTHER" id="PTHR43661">
    <property type="entry name" value="D-XYLONATE DEHYDRATASE"/>
    <property type="match status" value="1"/>
</dbReference>
<evidence type="ECO:0000256" key="8">
    <source>
        <dbReference type="ARBA" id="ARBA00023277"/>
    </source>
</evidence>
<proteinExistence type="inferred from homology"/>
<evidence type="ECO:0000259" key="12">
    <source>
        <dbReference type="Pfam" id="PF24877"/>
    </source>
</evidence>
<evidence type="ECO:0000313" key="13">
    <source>
        <dbReference type="EMBL" id="GAL20789.1"/>
    </source>
</evidence>
<dbReference type="STRING" id="990268.JCM19235_3791"/>
<comment type="caution">
    <text evidence="13">The sequence shown here is derived from an EMBL/GenBank/DDBJ whole genome shotgun (WGS) entry which is preliminary data.</text>
</comment>
<dbReference type="GO" id="GO:0019521">
    <property type="term" value="P:D-gluconate metabolic process"/>
    <property type="evidence" value="ECO:0007669"/>
    <property type="project" value="UniProtKB-KW"/>
</dbReference>
<dbReference type="GO" id="GO:0046872">
    <property type="term" value="F:metal ion binding"/>
    <property type="evidence" value="ECO:0007669"/>
    <property type="project" value="UniProtKB-KW"/>
</dbReference>
<keyword evidence="2 9" id="KW-0004">4Fe-4S</keyword>
<evidence type="ECO:0000256" key="1">
    <source>
        <dbReference type="ARBA" id="ARBA00006486"/>
    </source>
</evidence>
<dbReference type="PROSITE" id="PS00886">
    <property type="entry name" value="ILVD_EDD_1"/>
    <property type="match status" value="1"/>
</dbReference>
<evidence type="ECO:0000256" key="5">
    <source>
        <dbReference type="ARBA" id="ARBA00023014"/>
    </source>
</evidence>
<keyword evidence="6 9" id="KW-0311">Gluconate utilization</keyword>
<evidence type="ECO:0000259" key="11">
    <source>
        <dbReference type="Pfam" id="PF00920"/>
    </source>
</evidence>
<comment type="catalytic activity">
    <reaction evidence="9">
        <text>6-phospho-D-gluconate = 2-dehydro-3-deoxy-6-phospho-D-gluconate + H2O</text>
        <dbReference type="Rhea" id="RHEA:17277"/>
        <dbReference type="ChEBI" id="CHEBI:15377"/>
        <dbReference type="ChEBI" id="CHEBI:57569"/>
        <dbReference type="ChEBI" id="CHEBI:58759"/>
        <dbReference type="EC" id="4.2.1.12"/>
    </reaction>
</comment>
<comment type="function">
    <text evidence="9">Catalyzes the dehydration of 6-phospho-D-gluconate to 2-dehydro-3-deoxy-6-phospho-D-gluconate.</text>
</comment>
<keyword evidence="14" id="KW-1185">Reference proteome</keyword>
<feature type="binding site" evidence="9">
    <location>
        <position position="155"/>
    </location>
    <ligand>
        <name>[4Fe-4S] cluster</name>
        <dbReference type="ChEBI" id="CHEBI:49883"/>
    </ligand>
</feature>
<evidence type="ECO:0000313" key="14">
    <source>
        <dbReference type="Proteomes" id="UP000029228"/>
    </source>
</evidence>
<comment type="similarity">
    <text evidence="1 9">Belongs to the IlvD/Edd family.</text>
</comment>
<dbReference type="InterPro" id="IPR042096">
    <property type="entry name" value="Dihydro-acid_dehy_C"/>
</dbReference>
<evidence type="ECO:0000256" key="10">
    <source>
        <dbReference type="NCBIfam" id="TIGR01196"/>
    </source>
</evidence>
<dbReference type="Proteomes" id="UP000029228">
    <property type="component" value="Unassembled WGS sequence"/>
</dbReference>
<organism evidence="13 14">
    <name type="scientific">Vibrio maritimus</name>
    <dbReference type="NCBI Taxonomy" id="990268"/>
    <lineage>
        <taxon>Bacteria</taxon>
        <taxon>Pseudomonadati</taxon>
        <taxon>Pseudomonadota</taxon>
        <taxon>Gammaproteobacteria</taxon>
        <taxon>Vibrionales</taxon>
        <taxon>Vibrionaceae</taxon>
        <taxon>Vibrio</taxon>
    </lineage>
</organism>
<dbReference type="GO" id="GO:0004456">
    <property type="term" value="F:phosphogluconate dehydratase activity"/>
    <property type="evidence" value="ECO:0007669"/>
    <property type="project" value="UniProtKB-UniRule"/>
</dbReference>
<keyword evidence="3 9" id="KW-0479">Metal-binding</keyword>
<sequence length="611" mass="65345">MTHQAIMAVTKRIEKRSESLRQSYLDAMTHQQEAGRGRSQLSCGNLAHAVATASCADKQRLLDNTSANLAIISSYNDMLSAHKPYEVYPEQIQTALAKLGHTAQVAGCVPAMCDGVTQGQPGMDMSLFSRDLIAQSTAFSLSHNMFDGNLLLGVCDKIAPGQLMGALAYGHLPTAFIPAGPMTTGISNDEKVSIRQQYAAGHLGQMALLDMECRAYHGTGTCTFFGTANTNQLVFEAMGLMLPGSAFIAPHDPLRRVLTEYAALVIASSSATSPRYRPLYEVFTAKNLVNGLVALLASGGSTNHSIHMIAVARAAGYILTWQDLSDLADAVPLVVNIYPNGSADINDFQAAGGVPAMMARLAQQDLLHQDTLTAFGHFKDQLSYPALEDGDLVWRRSKGSSDPAVIANEGQTFQSSGGLKVLKGNLGQAVIKISAVKKEHRVIEAPAKVFNDQNEVERAYQSGDLNCDCVVVVRFNGPAANGMPELHKLMPLLGNLQNDGFKVALVTDGRLSGASGKIPAAIHVSPEALRGGVIAKIKEGDIVRLDSVNGCLEVLTDLDSRDCVKIDNELGQMTWGRGLFAQCRQTVSAADQGASFLYPSLEKQTLEPEIS</sequence>
<dbReference type="InterPro" id="IPR020558">
    <property type="entry name" value="DiOHA_6PGluconate_deHydtase_CS"/>
</dbReference>
<dbReference type="Gene3D" id="3.50.30.80">
    <property type="entry name" value="IlvD/EDD C-terminal domain-like"/>
    <property type="match status" value="1"/>
</dbReference>
<dbReference type="EMBL" id="BBMR01000006">
    <property type="protein sequence ID" value="GAL20789.1"/>
    <property type="molecule type" value="Genomic_DNA"/>
</dbReference>
<dbReference type="AlphaFoldDB" id="A0A090S2Q1"/>
<comment type="pathway">
    <text evidence="9">Carbohydrate metabolism; Entner-Doudoroff pathway.</text>
</comment>
<comment type="cofactor">
    <cofactor evidence="9">
        <name>[4Fe-4S] cluster</name>
        <dbReference type="ChEBI" id="CHEBI:49883"/>
    </cofactor>
    <text evidence="9">Binds 1 [4Fe-4S] cluster.</text>
</comment>
<dbReference type="PROSITE" id="PS00887">
    <property type="entry name" value="ILVD_EDD_2"/>
    <property type="match status" value="1"/>
</dbReference>
<keyword evidence="5 9" id="KW-0411">Iron-sulfur</keyword>
<dbReference type="Pfam" id="PF00920">
    <property type="entry name" value="ILVD_EDD_N"/>
    <property type="match status" value="1"/>
</dbReference>
<reference evidence="13 14" key="2">
    <citation type="submission" date="2014-09" db="EMBL/GenBank/DDBJ databases">
        <authorList>
            <consortium name="NBRP consortium"/>
            <person name="Sawabe T."/>
            <person name="Meirelles P."/>
            <person name="Nakanishi M."/>
            <person name="Sayaka M."/>
            <person name="Hattori M."/>
            <person name="Ohkuma M."/>
        </authorList>
    </citation>
    <scope>NUCLEOTIDE SEQUENCE [LARGE SCALE GENOMIC DNA]</scope>
    <source>
        <strain evidence="14">JCM19235</strain>
    </source>
</reference>
<reference evidence="13 14" key="1">
    <citation type="submission" date="2014-09" db="EMBL/GenBank/DDBJ databases">
        <title>Vibrio maritimus JCM 19235. (C45) whole genome shotgun sequence.</title>
        <authorList>
            <person name="Sawabe T."/>
            <person name="Meirelles P."/>
            <person name="Nakanishi M."/>
            <person name="Sayaka M."/>
            <person name="Hattori M."/>
            <person name="Ohkuma M."/>
        </authorList>
    </citation>
    <scope>NUCLEOTIDE SEQUENCE [LARGE SCALE GENOMIC DNA]</scope>
    <source>
        <strain evidence="14">JCM19235</strain>
    </source>
</reference>
<dbReference type="GO" id="GO:0051539">
    <property type="term" value="F:4 iron, 4 sulfur cluster binding"/>
    <property type="evidence" value="ECO:0007669"/>
    <property type="project" value="UniProtKB-UniRule"/>
</dbReference>
<dbReference type="GO" id="GO:0009255">
    <property type="term" value="P:Entner-Doudoroff pathway through 6-phosphogluconate"/>
    <property type="evidence" value="ECO:0007669"/>
    <property type="project" value="UniProtKB-UniRule"/>
</dbReference>
<keyword evidence="7 9" id="KW-0456">Lyase</keyword>
<accession>A0A090S2Q1</accession>
<dbReference type="InterPro" id="IPR000581">
    <property type="entry name" value="ILV_EDD_N"/>
</dbReference>
<evidence type="ECO:0000256" key="4">
    <source>
        <dbReference type="ARBA" id="ARBA00023004"/>
    </source>
</evidence>
<keyword evidence="4 9" id="KW-0408">Iron</keyword>
<name>A0A090S2Q1_9VIBR</name>
<dbReference type="InterPro" id="IPR056740">
    <property type="entry name" value="ILV_EDD_C"/>
</dbReference>